<dbReference type="EMBL" id="JAIWYP010000010">
    <property type="protein sequence ID" value="KAH3748060.1"/>
    <property type="molecule type" value="Genomic_DNA"/>
</dbReference>
<keyword evidence="3" id="KW-1185">Reference proteome</keyword>
<proteinExistence type="predicted"/>
<gene>
    <name evidence="2" type="ORF">DPMN_182497</name>
</gene>
<evidence type="ECO:0000313" key="3">
    <source>
        <dbReference type="Proteomes" id="UP000828390"/>
    </source>
</evidence>
<comment type="caution">
    <text evidence="2">The sequence shown here is derived from an EMBL/GenBank/DDBJ whole genome shotgun (WGS) entry which is preliminary data.</text>
</comment>
<dbReference type="AlphaFoldDB" id="A0A9D4I4M8"/>
<feature type="compositionally biased region" description="Basic residues" evidence="1">
    <location>
        <begin position="39"/>
        <end position="57"/>
    </location>
</feature>
<evidence type="ECO:0000313" key="2">
    <source>
        <dbReference type="EMBL" id="KAH3748060.1"/>
    </source>
</evidence>
<feature type="region of interest" description="Disordered" evidence="1">
    <location>
        <begin position="30"/>
        <end position="57"/>
    </location>
</feature>
<reference evidence="2" key="2">
    <citation type="submission" date="2020-11" db="EMBL/GenBank/DDBJ databases">
        <authorList>
            <person name="McCartney M.A."/>
            <person name="Auch B."/>
            <person name="Kono T."/>
            <person name="Mallez S."/>
            <person name="Becker A."/>
            <person name="Gohl D.M."/>
            <person name="Silverstein K.A.T."/>
            <person name="Koren S."/>
            <person name="Bechman K.B."/>
            <person name="Herman A."/>
            <person name="Abrahante J.E."/>
            <person name="Garbe J."/>
        </authorList>
    </citation>
    <scope>NUCLEOTIDE SEQUENCE</scope>
    <source>
        <strain evidence="2">Duluth1</strain>
        <tissue evidence="2">Whole animal</tissue>
    </source>
</reference>
<evidence type="ECO:0000256" key="1">
    <source>
        <dbReference type="SAM" id="MobiDB-lite"/>
    </source>
</evidence>
<organism evidence="2 3">
    <name type="scientific">Dreissena polymorpha</name>
    <name type="common">Zebra mussel</name>
    <name type="synonym">Mytilus polymorpha</name>
    <dbReference type="NCBI Taxonomy" id="45954"/>
    <lineage>
        <taxon>Eukaryota</taxon>
        <taxon>Metazoa</taxon>
        <taxon>Spiralia</taxon>
        <taxon>Lophotrochozoa</taxon>
        <taxon>Mollusca</taxon>
        <taxon>Bivalvia</taxon>
        <taxon>Autobranchia</taxon>
        <taxon>Heteroconchia</taxon>
        <taxon>Euheterodonta</taxon>
        <taxon>Imparidentia</taxon>
        <taxon>Neoheterodontei</taxon>
        <taxon>Myida</taxon>
        <taxon>Dreissenoidea</taxon>
        <taxon>Dreissenidae</taxon>
        <taxon>Dreissena</taxon>
    </lineage>
</organism>
<dbReference type="Proteomes" id="UP000828390">
    <property type="component" value="Unassembled WGS sequence"/>
</dbReference>
<sequence>MQGPSTTKGNVWPAGEQVQAVQNITRLPLRTPSEVVIEKRRRKRRRRRNNKKKKKKN</sequence>
<reference evidence="2" key="1">
    <citation type="journal article" date="2019" name="bioRxiv">
        <title>The Genome of the Zebra Mussel, Dreissena polymorpha: A Resource for Invasive Species Research.</title>
        <authorList>
            <person name="McCartney M.A."/>
            <person name="Auch B."/>
            <person name="Kono T."/>
            <person name="Mallez S."/>
            <person name="Zhang Y."/>
            <person name="Obille A."/>
            <person name="Becker A."/>
            <person name="Abrahante J.E."/>
            <person name="Garbe J."/>
            <person name="Badalamenti J.P."/>
            <person name="Herman A."/>
            <person name="Mangelson H."/>
            <person name="Liachko I."/>
            <person name="Sullivan S."/>
            <person name="Sone E.D."/>
            <person name="Koren S."/>
            <person name="Silverstein K.A.T."/>
            <person name="Beckman K.B."/>
            <person name="Gohl D.M."/>
        </authorList>
    </citation>
    <scope>NUCLEOTIDE SEQUENCE</scope>
    <source>
        <strain evidence="2">Duluth1</strain>
        <tissue evidence="2">Whole animal</tissue>
    </source>
</reference>
<name>A0A9D4I4M8_DREPO</name>
<accession>A0A9D4I4M8</accession>
<protein>
    <submittedName>
        <fullName evidence="2">Uncharacterized protein</fullName>
    </submittedName>
</protein>